<name>A0A1P8JQY9_9BURK</name>
<dbReference type="KEGG" id="rhy:RD110_02150"/>
<dbReference type="AlphaFoldDB" id="A0A1P8JQY9"/>
<keyword evidence="2" id="KW-0732">Signal</keyword>
<dbReference type="RefSeq" id="WP_076196254.1">
    <property type="nucleotide sequence ID" value="NZ_CP019236.1"/>
</dbReference>
<accession>A0A1P8JQY9</accession>
<evidence type="ECO:0000256" key="1">
    <source>
        <dbReference type="SAM" id="Phobius"/>
    </source>
</evidence>
<dbReference type="EMBL" id="CP019236">
    <property type="protein sequence ID" value="APW36160.1"/>
    <property type="molecule type" value="Genomic_DNA"/>
</dbReference>
<protein>
    <submittedName>
        <fullName evidence="3">Uncharacterized protein</fullName>
    </submittedName>
</protein>
<feature type="chain" id="PRO_5013224460" evidence="2">
    <location>
        <begin position="27"/>
        <end position="151"/>
    </location>
</feature>
<evidence type="ECO:0000313" key="4">
    <source>
        <dbReference type="Proteomes" id="UP000186609"/>
    </source>
</evidence>
<feature type="transmembrane region" description="Helical" evidence="1">
    <location>
        <begin position="36"/>
        <end position="63"/>
    </location>
</feature>
<keyword evidence="4" id="KW-1185">Reference proteome</keyword>
<dbReference type="Proteomes" id="UP000186609">
    <property type="component" value="Chromosome"/>
</dbReference>
<evidence type="ECO:0000256" key="2">
    <source>
        <dbReference type="SAM" id="SignalP"/>
    </source>
</evidence>
<dbReference type="STRING" id="1842727.RD110_02150"/>
<feature type="signal peptide" evidence="2">
    <location>
        <begin position="1"/>
        <end position="26"/>
    </location>
</feature>
<organism evidence="3 4">
    <name type="scientific">Rhodoferax koreensis</name>
    <dbReference type="NCBI Taxonomy" id="1842727"/>
    <lineage>
        <taxon>Bacteria</taxon>
        <taxon>Pseudomonadati</taxon>
        <taxon>Pseudomonadota</taxon>
        <taxon>Betaproteobacteria</taxon>
        <taxon>Burkholderiales</taxon>
        <taxon>Comamonadaceae</taxon>
        <taxon>Rhodoferax</taxon>
    </lineage>
</organism>
<reference evidence="3 4" key="1">
    <citation type="submission" date="2017-01" db="EMBL/GenBank/DDBJ databases">
        <authorList>
            <person name="Mah S.A."/>
            <person name="Swanson W.J."/>
            <person name="Moy G.W."/>
            <person name="Vacquier V.D."/>
        </authorList>
    </citation>
    <scope>NUCLEOTIDE SEQUENCE [LARGE SCALE GENOMIC DNA]</scope>
    <source>
        <strain evidence="3 4">DCY110</strain>
    </source>
</reference>
<keyword evidence="1" id="KW-0812">Transmembrane</keyword>
<keyword evidence="1" id="KW-1133">Transmembrane helix</keyword>
<evidence type="ECO:0000313" key="3">
    <source>
        <dbReference type="EMBL" id="APW36160.1"/>
    </source>
</evidence>
<keyword evidence="1" id="KW-0472">Membrane</keyword>
<sequence>MKKTIASLLFSLACIAGSLVASPARAQSEASAALSLLPVASVVGSAAAGSVAAGAVLVLPVALSAGGAVLTVKAVTASARGTVYLLERASDGAQASVEVVGRGASAVATGVGAVVVCSVIGTGVVLSAAGEVLAFIPNELGKALLHNERLM</sequence>
<gene>
    <name evidence="3" type="ORF">RD110_02150</name>
</gene>
<proteinExistence type="predicted"/>